<dbReference type="InterPro" id="IPR011600">
    <property type="entry name" value="Pept_C14_caspase"/>
</dbReference>
<dbReference type="SUPFAM" id="SSF52129">
    <property type="entry name" value="Caspase-like"/>
    <property type="match status" value="1"/>
</dbReference>
<comment type="similarity">
    <text evidence="1">Belongs to the peptidase C14B family.</text>
</comment>
<gene>
    <name evidence="3" type="ORF">LUZ61_003809</name>
</gene>
<proteinExistence type="inferred from homology"/>
<dbReference type="PANTHER" id="PTHR48104:SF42">
    <property type="entry name" value="OS03G0389000 PROTEIN"/>
    <property type="match status" value="1"/>
</dbReference>
<protein>
    <recommendedName>
        <fullName evidence="2">Peptidase C14 caspase domain-containing protein</fullName>
    </recommendedName>
</protein>
<evidence type="ECO:0000256" key="1">
    <source>
        <dbReference type="ARBA" id="ARBA00009005"/>
    </source>
</evidence>
<sequence>MGSRNRSRTMRCSRCGVTLVVPPSARNICCSICRHTTYVGRDPVRHAVGFVKSMVSTLANSGNSFNSSQYSYGSQAGMQQFGYQNPAVYIPTNYPRVFGKKRALLIGITYASSRYELKGTINDVNCVAYLLSQKFGFPKECILILTDEDPDPYKTPTKENMRAAMRWLVSGCAAGDSLVFHFSGHGVQKLDTTHDEVDGYDEALCPLDFETNGPILDDEINATIVRPLPFNVKLHALVDACHSGTILDLPYLCRISRSGSWQWEDHGAPSGEYKGTRGGLAILISGCDDNQTSSDTSAFAGSTSTGAMTYSFIQAIECEPGTTYGRLLTSMRAAIRETGSSCQFSGPIASLIRKAIPFGSTQEPQLSSSEMFEIYRKPFLL</sequence>
<dbReference type="InterPro" id="IPR050452">
    <property type="entry name" value="Metacaspase"/>
</dbReference>
<evidence type="ECO:0000313" key="3">
    <source>
        <dbReference type="EMBL" id="KAJ3700104.1"/>
    </source>
</evidence>
<dbReference type="GO" id="GO:0005737">
    <property type="term" value="C:cytoplasm"/>
    <property type="evidence" value="ECO:0007669"/>
    <property type="project" value="TreeGrafter"/>
</dbReference>
<reference evidence="3 4" key="1">
    <citation type="journal article" date="2022" name="Cell">
        <title>Repeat-based holocentromeres influence genome architecture and karyotype evolution.</title>
        <authorList>
            <person name="Hofstatter P.G."/>
            <person name="Thangavel G."/>
            <person name="Lux T."/>
            <person name="Neumann P."/>
            <person name="Vondrak T."/>
            <person name="Novak P."/>
            <person name="Zhang M."/>
            <person name="Costa L."/>
            <person name="Castellani M."/>
            <person name="Scott A."/>
            <person name="Toegelov H."/>
            <person name="Fuchs J."/>
            <person name="Mata-Sucre Y."/>
            <person name="Dias Y."/>
            <person name="Vanzela A.L.L."/>
            <person name="Huettel B."/>
            <person name="Almeida C.C.S."/>
            <person name="Simkova H."/>
            <person name="Souza G."/>
            <person name="Pedrosa-Harand A."/>
            <person name="Macas J."/>
            <person name="Mayer K.F.X."/>
            <person name="Houben A."/>
            <person name="Marques A."/>
        </authorList>
    </citation>
    <scope>NUCLEOTIDE SEQUENCE [LARGE SCALE GENOMIC DNA]</scope>
    <source>
        <strain evidence="3">RhyTen1mFocal</strain>
    </source>
</reference>
<feature type="domain" description="Peptidase C14 caspase" evidence="2">
    <location>
        <begin position="100"/>
        <end position="371"/>
    </location>
</feature>
<dbReference type="GO" id="GO:0006508">
    <property type="term" value="P:proteolysis"/>
    <property type="evidence" value="ECO:0007669"/>
    <property type="project" value="InterPro"/>
</dbReference>
<comment type="caution">
    <text evidence="3">The sequence shown here is derived from an EMBL/GenBank/DDBJ whole genome shotgun (WGS) entry which is preliminary data.</text>
</comment>
<dbReference type="Pfam" id="PF00656">
    <property type="entry name" value="Peptidase_C14"/>
    <property type="match status" value="1"/>
</dbReference>
<evidence type="ECO:0000259" key="2">
    <source>
        <dbReference type="Pfam" id="PF00656"/>
    </source>
</evidence>
<accession>A0AAD6ET44</accession>
<dbReference type="InterPro" id="IPR029030">
    <property type="entry name" value="Caspase-like_dom_sf"/>
</dbReference>
<evidence type="ECO:0000313" key="4">
    <source>
        <dbReference type="Proteomes" id="UP001210211"/>
    </source>
</evidence>
<dbReference type="EMBL" id="JAMRDG010000001">
    <property type="protein sequence ID" value="KAJ3700104.1"/>
    <property type="molecule type" value="Genomic_DNA"/>
</dbReference>
<dbReference type="AlphaFoldDB" id="A0AAD6ET44"/>
<dbReference type="PANTHER" id="PTHR48104">
    <property type="entry name" value="METACASPASE-4"/>
    <property type="match status" value="1"/>
</dbReference>
<name>A0AAD6ET44_9POAL</name>
<organism evidence="3 4">
    <name type="scientific">Rhynchospora tenuis</name>
    <dbReference type="NCBI Taxonomy" id="198213"/>
    <lineage>
        <taxon>Eukaryota</taxon>
        <taxon>Viridiplantae</taxon>
        <taxon>Streptophyta</taxon>
        <taxon>Embryophyta</taxon>
        <taxon>Tracheophyta</taxon>
        <taxon>Spermatophyta</taxon>
        <taxon>Magnoliopsida</taxon>
        <taxon>Liliopsida</taxon>
        <taxon>Poales</taxon>
        <taxon>Cyperaceae</taxon>
        <taxon>Cyperoideae</taxon>
        <taxon>Rhynchosporeae</taxon>
        <taxon>Rhynchospora</taxon>
    </lineage>
</organism>
<dbReference type="Proteomes" id="UP001210211">
    <property type="component" value="Unassembled WGS sequence"/>
</dbReference>
<dbReference type="Gene3D" id="3.40.50.12660">
    <property type="match status" value="1"/>
</dbReference>
<dbReference type="GO" id="GO:0004197">
    <property type="term" value="F:cysteine-type endopeptidase activity"/>
    <property type="evidence" value="ECO:0007669"/>
    <property type="project" value="InterPro"/>
</dbReference>
<keyword evidence="4" id="KW-1185">Reference proteome</keyword>